<evidence type="ECO:0000313" key="8">
    <source>
        <dbReference type="Proteomes" id="UP000243719"/>
    </source>
</evidence>
<keyword evidence="4 6" id="KW-0998">Cell outer membrane</keyword>
<accession>A0A1H2PRJ3</accession>
<keyword evidence="3 6" id="KW-0564">Palmitate</keyword>
<dbReference type="GO" id="GO:0009279">
    <property type="term" value="C:cell outer membrane"/>
    <property type="evidence" value="ECO:0007669"/>
    <property type="project" value="UniProtKB-SubCell"/>
</dbReference>
<dbReference type="Proteomes" id="UP000243719">
    <property type="component" value="Unassembled WGS sequence"/>
</dbReference>
<keyword evidence="1 6" id="KW-0732">Signal</keyword>
<evidence type="ECO:0000256" key="2">
    <source>
        <dbReference type="ARBA" id="ARBA00023136"/>
    </source>
</evidence>
<dbReference type="PANTHER" id="PTHR38098">
    <property type="entry name" value="LPS-ASSEMBLY LIPOPROTEIN LPTE"/>
    <property type="match status" value="1"/>
</dbReference>
<evidence type="ECO:0000256" key="3">
    <source>
        <dbReference type="ARBA" id="ARBA00023139"/>
    </source>
</evidence>
<dbReference type="Pfam" id="PF04390">
    <property type="entry name" value="LptE"/>
    <property type="match status" value="1"/>
</dbReference>
<reference evidence="8" key="1">
    <citation type="submission" date="2016-09" db="EMBL/GenBank/DDBJ databases">
        <authorList>
            <person name="Varghese N."/>
            <person name="Submissions S."/>
        </authorList>
    </citation>
    <scope>NUCLEOTIDE SEQUENCE [LARGE SCALE GENOMIC DNA]</scope>
    <source>
        <strain evidence="8">JS23</strain>
    </source>
</reference>
<dbReference type="HAMAP" id="MF_01186">
    <property type="entry name" value="LPS_assembly_LptE"/>
    <property type="match status" value="1"/>
</dbReference>
<evidence type="ECO:0000256" key="6">
    <source>
        <dbReference type="HAMAP-Rule" id="MF_01186"/>
    </source>
</evidence>
<dbReference type="AlphaFoldDB" id="A0A1H2PRJ3"/>
<dbReference type="InterPro" id="IPR007485">
    <property type="entry name" value="LPS_assembly_LptE"/>
</dbReference>
<keyword evidence="5 6" id="KW-0449">Lipoprotein</keyword>
<keyword evidence="8" id="KW-1185">Reference proteome</keyword>
<protein>
    <recommendedName>
        <fullName evidence="6">LPS-assembly lipoprotein LptE</fullName>
    </recommendedName>
</protein>
<dbReference type="GO" id="GO:0043165">
    <property type="term" value="P:Gram-negative-bacterium-type cell outer membrane assembly"/>
    <property type="evidence" value="ECO:0007669"/>
    <property type="project" value="UniProtKB-UniRule"/>
</dbReference>
<dbReference type="GO" id="GO:0015920">
    <property type="term" value="P:lipopolysaccharide transport"/>
    <property type="evidence" value="ECO:0007669"/>
    <property type="project" value="TreeGrafter"/>
</dbReference>
<evidence type="ECO:0000256" key="5">
    <source>
        <dbReference type="ARBA" id="ARBA00023288"/>
    </source>
</evidence>
<dbReference type="PROSITE" id="PS51257">
    <property type="entry name" value="PROKAR_LIPOPROTEIN"/>
    <property type="match status" value="1"/>
</dbReference>
<comment type="subcellular location">
    <subcellularLocation>
        <location evidence="6">Cell outer membrane</location>
        <topology evidence="6">Lipid-anchor</topology>
    </subcellularLocation>
</comment>
<organism evidence="7 8">
    <name type="scientific">Chitinasiproducens palmae</name>
    <dbReference type="NCBI Taxonomy" id="1770053"/>
    <lineage>
        <taxon>Bacteria</taxon>
        <taxon>Pseudomonadati</taxon>
        <taxon>Pseudomonadota</taxon>
        <taxon>Betaproteobacteria</taxon>
        <taxon>Burkholderiales</taxon>
        <taxon>Burkholderiaceae</taxon>
        <taxon>Chitinasiproducens</taxon>
    </lineage>
</organism>
<gene>
    <name evidence="6" type="primary">lptE</name>
    <name evidence="7" type="ORF">SAMN05216551_108153</name>
</gene>
<comment type="function">
    <text evidence="6">Together with LptD, is involved in the assembly of lipopolysaccharide (LPS) at the surface of the outer membrane. Required for the proper assembly of LptD. Binds LPS and may serve as the LPS recognition site at the outer membrane.</text>
</comment>
<evidence type="ECO:0000256" key="4">
    <source>
        <dbReference type="ARBA" id="ARBA00023237"/>
    </source>
</evidence>
<comment type="subunit">
    <text evidence="6">Component of the lipopolysaccharide transport and assembly complex. Interacts with LptD.</text>
</comment>
<dbReference type="GO" id="GO:1990351">
    <property type="term" value="C:transporter complex"/>
    <property type="evidence" value="ECO:0007669"/>
    <property type="project" value="TreeGrafter"/>
</dbReference>
<keyword evidence="2 6" id="KW-0472">Membrane</keyword>
<dbReference type="EMBL" id="FNLO01000008">
    <property type="protein sequence ID" value="SDV49519.1"/>
    <property type="molecule type" value="Genomic_DNA"/>
</dbReference>
<dbReference type="STRING" id="1770053.SAMN05216551_108153"/>
<evidence type="ECO:0000256" key="1">
    <source>
        <dbReference type="ARBA" id="ARBA00022729"/>
    </source>
</evidence>
<name>A0A1H2PRJ3_9BURK</name>
<dbReference type="GO" id="GO:0001530">
    <property type="term" value="F:lipopolysaccharide binding"/>
    <property type="evidence" value="ECO:0007669"/>
    <property type="project" value="TreeGrafter"/>
</dbReference>
<comment type="similarity">
    <text evidence="6">Belongs to the LptE lipoprotein family.</text>
</comment>
<evidence type="ECO:0000313" key="7">
    <source>
        <dbReference type="EMBL" id="SDV49519.1"/>
    </source>
</evidence>
<sequence>MVALIRYVCLILLLSLAACGFQLRGDYAFPFKRLYVAGAPNPETAALLKRMVEGGSETRIVTSPKDADATLMLAVTRGRGVLTLSVTGVAQEYVLTSVAQYSLVGSNGAVLVPPSTISVNRSMSYSDRYALAKDQEATLLYRDMDTDIVNQLLRRLTVVRTLDPDEQAVPGVNSRAPLPTPPL</sequence>
<dbReference type="PANTHER" id="PTHR38098:SF1">
    <property type="entry name" value="LPS-ASSEMBLY LIPOPROTEIN LPTE"/>
    <property type="match status" value="1"/>
</dbReference>
<dbReference type="Gene3D" id="3.30.160.150">
    <property type="entry name" value="Lipoprotein like domain"/>
    <property type="match status" value="1"/>
</dbReference>
<proteinExistence type="inferred from homology"/>